<feature type="region of interest" description="Disordered" evidence="1">
    <location>
        <begin position="1"/>
        <end position="29"/>
    </location>
</feature>
<organism evidence="2 3">
    <name type="scientific">Lentinus brumalis</name>
    <dbReference type="NCBI Taxonomy" id="2498619"/>
    <lineage>
        <taxon>Eukaryota</taxon>
        <taxon>Fungi</taxon>
        <taxon>Dikarya</taxon>
        <taxon>Basidiomycota</taxon>
        <taxon>Agaricomycotina</taxon>
        <taxon>Agaricomycetes</taxon>
        <taxon>Polyporales</taxon>
        <taxon>Polyporaceae</taxon>
        <taxon>Lentinus</taxon>
    </lineage>
</organism>
<proteinExistence type="predicted"/>
<dbReference type="EMBL" id="KZ857406">
    <property type="protein sequence ID" value="RDX49348.1"/>
    <property type="molecule type" value="Genomic_DNA"/>
</dbReference>
<dbReference type="Proteomes" id="UP000256964">
    <property type="component" value="Unassembled WGS sequence"/>
</dbReference>
<protein>
    <submittedName>
        <fullName evidence="2">Uncharacterized protein</fullName>
    </submittedName>
</protein>
<evidence type="ECO:0000313" key="3">
    <source>
        <dbReference type="Proteomes" id="UP000256964"/>
    </source>
</evidence>
<accession>A0A371D9Y9</accession>
<gene>
    <name evidence="2" type="ORF">OH76DRAFT_550275</name>
</gene>
<name>A0A371D9Y9_9APHY</name>
<keyword evidence="3" id="KW-1185">Reference proteome</keyword>
<sequence>MRPNALYNDNQRRQDTGEAPCQRQPRLPFRRSTEVKYVAGFGDGKPPAESPRSSRSVLGVQRGIVREWATDSRVPSANTTSHRLWRPTHRDGLLPPHSSRCCAREATDANASACQLFLSPQRKPRRGEDASLRGRFGSRLREPRRVPFAWSMNRKQLARQATASFPAGRPGSPALPCVLYQLEEVVFFAARRMTDRASQMVRQVPQPGAPMLRVMS</sequence>
<reference evidence="2 3" key="1">
    <citation type="journal article" date="2018" name="Biotechnol. Biofuels">
        <title>Integrative visual omics of the white-rot fungus Polyporus brumalis exposes the biotechnological potential of its oxidative enzymes for delignifying raw plant biomass.</title>
        <authorList>
            <person name="Miyauchi S."/>
            <person name="Rancon A."/>
            <person name="Drula E."/>
            <person name="Hage H."/>
            <person name="Chaduli D."/>
            <person name="Favel A."/>
            <person name="Grisel S."/>
            <person name="Henrissat B."/>
            <person name="Herpoel-Gimbert I."/>
            <person name="Ruiz-Duenas F.J."/>
            <person name="Chevret D."/>
            <person name="Hainaut M."/>
            <person name="Lin J."/>
            <person name="Wang M."/>
            <person name="Pangilinan J."/>
            <person name="Lipzen A."/>
            <person name="Lesage-Meessen L."/>
            <person name="Navarro D."/>
            <person name="Riley R."/>
            <person name="Grigoriev I.V."/>
            <person name="Zhou S."/>
            <person name="Raouche S."/>
            <person name="Rosso M.N."/>
        </authorList>
    </citation>
    <scope>NUCLEOTIDE SEQUENCE [LARGE SCALE GENOMIC DNA]</scope>
    <source>
        <strain evidence="2 3">BRFM 1820</strain>
    </source>
</reference>
<dbReference type="AlphaFoldDB" id="A0A371D9Y9"/>
<evidence type="ECO:0000313" key="2">
    <source>
        <dbReference type="EMBL" id="RDX49348.1"/>
    </source>
</evidence>
<evidence type="ECO:0000256" key="1">
    <source>
        <dbReference type="SAM" id="MobiDB-lite"/>
    </source>
</evidence>